<evidence type="ECO:0000256" key="1">
    <source>
        <dbReference type="ARBA" id="ARBA00023122"/>
    </source>
</evidence>
<evidence type="ECO:0000256" key="2">
    <source>
        <dbReference type="PROSITE-ProRule" id="PRU00703"/>
    </source>
</evidence>
<evidence type="ECO:0000259" key="3">
    <source>
        <dbReference type="PROSITE" id="PS51371"/>
    </source>
</evidence>
<keyword evidence="1 2" id="KW-0129">CBS domain</keyword>
<dbReference type="PROSITE" id="PS51371">
    <property type="entry name" value="CBS"/>
    <property type="match status" value="2"/>
</dbReference>
<dbReference type="PANTHER" id="PTHR43080:SF2">
    <property type="entry name" value="CBS DOMAIN-CONTAINING PROTEIN"/>
    <property type="match status" value="1"/>
</dbReference>
<reference evidence="4" key="1">
    <citation type="submission" date="2019-09" db="EMBL/GenBank/DDBJ databases">
        <title>Characterisation of the sponge microbiome using genome-centric metagenomics.</title>
        <authorList>
            <person name="Engelberts J.P."/>
            <person name="Robbins S.J."/>
            <person name="De Goeij J.M."/>
            <person name="Aranda M."/>
            <person name="Bell S.C."/>
            <person name="Webster N.S."/>
        </authorList>
    </citation>
    <scope>NUCLEOTIDE SEQUENCE</scope>
    <source>
        <strain evidence="4">SB0664_bin_27</strain>
    </source>
</reference>
<dbReference type="InterPro" id="IPR000644">
    <property type="entry name" value="CBS_dom"/>
</dbReference>
<gene>
    <name evidence="4" type="ORF">F4Y42_16065</name>
</gene>
<evidence type="ECO:0000313" key="4">
    <source>
        <dbReference type="EMBL" id="MXY94955.1"/>
    </source>
</evidence>
<dbReference type="Pfam" id="PF00571">
    <property type="entry name" value="CBS"/>
    <property type="match status" value="2"/>
</dbReference>
<dbReference type="PANTHER" id="PTHR43080">
    <property type="entry name" value="CBS DOMAIN-CONTAINING PROTEIN CBSX3, MITOCHONDRIAL"/>
    <property type="match status" value="1"/>
</dbReference>
<dbReference type="EMBL" id="VXRG01000131">
    <property type="protein sequence ID" value="MXY94955.1"/>
    <property type="molecule type" value="Genomic_DNA"/>
</dbReference>
<proteinExistence type="predicted"/>
<feature type="domain" description="CBS" evidence="3">
    <location>
        <begin position="29"/>
        <end position="86"/>
    </location>
</feature>
<comment type="caution">
    <text evidence="4">The sequence shown here is derived from an EMBL/GenBank/DDBJ whole genome shotgun (WGS) entry which is preliminary data.</text>
</comment>
<dbReference type="Gene3D" id="3.10.580.10">
    <property type="entry name" value="CBS-domain"/>
    <property type="match status" value="1"/>
</dbReference>
<protein>
    <submittedName>
        <fullName evidence="4">CBS domain-containing protein</fullName>
    </submittedName>
</protein>
<feature type="domain" description="CBS" evidence="3">
    <location>
        <begin position="103"/>
        <end position="167"/>
    </location>
</feature>
<accession>A0A6B0YXN5</accession>
<organism evidence="4">
    <name type="scientific">Caldilineaceae bacterium SB0664_bin_27</name>
    <dbReference type="NCBI Taxonomy" id="2605260"/>
    <lineage>
        <taxon>Bacteria</taxon>
        <taxon>Bacillati</taxon>
        <taxon>Chloroflexota</taxon>
        <taxon>Caldilineae</taxon>
        <taxon>Caldilineales</taxon>
        <taxon>Caldilineaceae</taxon>
    </lineage>
</organism>
<dbReference type="AlphaFoldDB" id="A0A6B0YXN5"/>
<dbReference type="InterPro" id="IPR051257">
    <property type="entry name" value="Diverse_CBS-Domain"/>
</dbReference>
<name>A0A6B0YXN5_9CHLR</name>
<dbReference type="InterPro" id="IPR046342">
    <property type="entry name" value="CBS_dom_sf"/>
</dbReference>
<dbReference type="SUPFAM" id="SSF54631">
    <property type="entry name" value="CBS-domain pair"/>
    <property type="match status" value="1"/>
</dbReference>
<sequence length="174" mass="18843">MPPLARCQTCQYPRTMESSMHRILVSEIMSAPVITIDPDALAVDAAELMEGNNVRRVIVTDQDGHMCGIVTDADVLEAETAESVASRYDPDVDKEWLTVRDVMTADVVAVGPEASIGQLVEKMMETKIGGIPVVQAADEGWGKLLPIGIVTETDIFRLISEAWRADEASGTADQ</sequence>
<dbReference type="SMART" id="SM00116">
    <property type="entry name" value="CBS"/>
    <property type="match status" value="2"/>
</dbReference>